<dbReference type="GO" id="GO:0005886">
    <property type="term" value="C:plasma membrane"/>
    <property type="evidence" value="ECO:0007669"/>
    <property type="project" value="TreeGrafter"/>
</dbReference>
<dbReference type="PANTHER" id="PTHR11819">
    <property type="entry name" value="SOLUTE CARRIER FAMILY 5"/>
    <property type="match status" value="1"/>
</dbReference>
<accession>A0AAD7ZBB0</accession>
<keyword evidence="3" id="KW-1185">Reference proteome</keyword>
<dbReference type="EMBL" id="JASPKZ010009372">
    <property type="protein sequence ID" value="KAJ9577156.1"/>
    <property type="molecule type" value="Genomic_DNA"/>
</dbReference>
<keyword evidence="1" id="KW-1133">Transmembrane helix</keyword>
<dbReference type="Proteomes" id="UP001233999">
    <property type="component" value="Unassembled WGS sequence"/>
</dbReference>
<sequence length="219" mass="25969">VHYMYFAMLLFWMTIFLAAIVALCTEPLPEYMVIIIIIISLIRTTYKTRFDKRKRNDDNQPLRAEELELMIAAQRKIVENDVVIHDGETKKMADEKCDKPSIIMRLFRWVCGVETEPEKERRIVRDNQDRIDQERDPEKELTITREAEDRLYIKKVNTLEQSDRDKKILNSSLIIIITVAIGLYAFFSINPLSQEETYNLRMEAYNRSIYSLYHSNYSS</sequence>
<evidence type="ECO:0000313" key="3">
    <source>
        <dbReference type="Proteomes" id="UP001233999"/>
    </source>
</evidence>
<feature type="transmembrane region" description="Helical" evidence="1">
    <location>
        <begin position="29"/>
        <end position="46"/>
    </location>
</feature>
<organism evidence="2 3">
    <name type="scientific">Diploptera punctata</name>
    <name type="common">Pacific beetle cockroach</name>
    <dbReference type="NCBI Taxonomy" id="6984"/>
    <lineage>
        <taxon>Eukaryota</taxon>
        <taxon>Metazoa</taxon>
        <taxon>Ecdysozoa</taxon>
        <taxon>Arthropoda</taxon>
        <taxon>Hexapoda</taxon>
        <taxon>Insecta</taxon>
        <taxon>Pterygota</taxon>
        <taxon>Neoptera</taxon>
        <taxon>Polyneoptera</taxon>
        <taxon>Dictyoptera</taxon>
        <taxon>Blattodea</taxon>
        <taxon>Blaberoidea</taxon>
        <taxon>Blaberidae</taxon>
        <taxon>Diplopterinae</taxon>
        <taxon>Diploptera</taxon>
    </lineage>
</organism>
<keyword evidence="1" id="KW-0472">Membrane</keyword>
<feature type="transmembrane region" description="Helical" evidence="1">
    <location>
        <begin position="168"/>
        <end position="187"/>
    </location>
</feature>
<name>A0AAD7ZBB0_DIPPU</name>
<reference evidence="2" key="1">
    <citation type="journal article" date="2023" name="IScience">
        <title>Live-bearing cockroach genome reveals convergent evolutionary mechanisms linked to viviparity in insects and beyond.</title>
        <authorList>
            <person name="Fouks B."/>
            <person name="Harrison M.C."/>
            <person name="Mikhailova A.A."/>
            <person name="Marchal E."/>
            <person name="English S."/>
            <person name="Carruthers M."/>
            <person name="Jennings E.C."/>
            <person name="Chiamaka E.L."/>
            <person name="Frigard R.A."/>
            <person name="Pippel M."/>
            <person name="Attardo G.M."/>
            <person name="Benoit J.B."/>
            <person name="Bornberg-Bauer E."/>
            <person name="Tobe S.S."/>
        </authorList>
    </citation>
    <scope>NUCLEOTIDE SEQUENCE</scope>
    <source>
        <strain evidence="2">Stay&amp;Tobe</strain>
    </source>
</reference>
<dbReference type="PANTHER" id="PTHR11819:SF150">
    <property type="entry name" value="SODIUM_MYO-INOSITOL COTRANSPORTER"/>
    <property type="match status" value="1"/>
</dbReference>
<proteinExistence type="predicted"/>
<evidence type="ECO:0000256" key="1">
    <source>
        <dbReference type="SAM" id="Phobius"/>
    </source>
</evidence>
<evidence type="ECO:0000313" key="2">
    <source>
        <dbReference type="EMBL" id="KAJ9577156.1"/>
    </source>
</evidence>
<keyword evidence="1" id="KW-0812">Transmembrane</keyword>
<reference evidence="2" key="2">
    <citation type="submission" date="2023-05" db="EMBL/GenBank/DDBJ databases">
        <authorList>
            <person name="Fouks B."/>
        </authorList>
    </citation>
    <scope>NUCLEOTIDE SEQUENCE</scope>
    <source>
        <strain evidence="2">Stay&amp;Tobe</strain>
        <tissue evidence="2">Testes</tissue>
    </source>
</reference>
<dbReference type="AlphaFoldDB" id="A0AAD7ZBB0"/>
<feature type="non-terminal residue" evidence="2">
    <location>
        <position position="219"/>
    </location>
</feature>
<protein>
    <submittedName>
        <fullName evidence="2">Uncharacterized protein</fullName>
    </submittedName>
</protein>
<dbReference type="GO" id="GO:0005412">
    <property type="term" value="F:D-glucose:sodium symporter activity"/>
    <property type="evidence" value="ECO:0007669"/>
    <property type="project" value="TreeGrafter"/>
</dbReference>
<gene>
    <name evidence="2" type="ORF">L9F63_006278</name>
</gene>
<comment type="caution">
    <text evidence="2">The sequence shown here is derived from an EMBL/GenBank/DDBJ whole genome shotgun (WGS) entry which is preliminary data.</text>
</comment>
<feature type="transmembrane region" description="Helical" evidence="1">
    <location>
        <begin position="5"/>
        <end position="23"/>
    </location>
</feature>